<evidence type="ECO:0000256" key="1">
    <source>
        <dbReference type="ARBA" id="ARBA00023015"/>
    </source>
</evidence>
<keyword evidence="1" id="KW-0805">Transcription regulation</keyword>
<dbReference type="Pfam" id="PF01037">
    <property type="entry name" value="AsnC_trans_reg"/>
    <property type="match status" value="1"/>
</dbReference>
<dbReference type="Gene3D" id="1.10.10.10">
    <property type="entry name" value="Winged helix-like DNA-binding domain superfamily/Winged helix DNA-binding domain"/>
    <property type="match status" value="1"/>
</dbReference>
<evidence type="ECO:0000313" key="5">
    <source>
        <dbReference type="EMBL" id="SIM50497.1"/>
    </source>
</evidence>
<dbReference type="InterPro" id="IPR019888">
    <property type="entry name" value="Tscrpt_reg_AsnC-like"/>
</dbReference>
<reference evidence="6" key="2">
    <citation type="submission" date="2016-06" db="EMBL/GenBank/DDBJ databases">
        <authorList>
            <person name="Olsen C.W."/>
            <person name="Carey S."/>
            <person name="Hinshaw L."/>
            <person name="Karasin A.I."/>
        </authorList>
    </citation>
    <scope>NUCLEOTIDE SEQUENCE [LARGE SCALE GENOMIC DNA]</scope>
    <source>
        <strain evidence="6">PM4</strain>
    </source>
</reference>
<accession>A0A1N5TQF9</accession>
<dbReference type="EMBL" id="LT671858">
    <property type="protein sequence ID" value="SIM50497.1"/>
    <property type="molecule type" value="Genomic_DNA"/>
</dbReference>
<dbReference type="GeneID" id="41587932"/>
<evidence type="ECO:0000256" key="2">
    <source>
        <dbReference type="ARBA" id="ARBA00023125"/>
    </source>
</evidence>
<dbReference type="STRING" id="1673428.CPM_0628"/>
<proteinExistence type="predicted"/>
<gene>
    <name evidence="6" type="ORF">CPM_0628</name>
    <name evidence="5" type="ORF">CSP5_0650</name>
</gene>
<dbReference type="SUPFAM" id="SSF54909">
    <property type="entry name" value="Dimeric alpha+beta barrel"/>
    <property type="match status" value="1"/>
</dbReference>
<dbReference type="InterPro" id="IPR000485">
    <property type="entry name" value="AsnC-type_HTH_dom"/>
</dbReference>
<dbReference type="PRINTS" id="PR00033">
    <property type="entry name" value="HTHASNC"/>
</dbReference>
<dbReference type="PANTHER" id="PTHR30154">
    <property type="entry name" value="LEUCINE-RESPONSIVE REGULATORY PROTEIN"/>
    <property type="match status" value="1"/>
</dbReference>
<name>A0A1N5TQF9_9ARCH</name>
<dbReference type="InterPro" id="IPR019887">
    <property type="entry name" value="Tscrpt_reg_AsnC/Lrp_C"/>
</dbReference>
<dbReference type="OrthoDB" id="6995at2157"/>
<dbReference type="GO" id="GO:0043565">
    <property type="term" value="F:sequence-specific DNA binding"/>
    <property type="evidence" value="ECO:0007669"/>
    <property type="project" value="InterPro"/>
</dbReference>
<dbReference type="SUPFAM" id="SSF46785">
    <property type="entry name" value="Winged helix' DNA-binding domain"/>
    <property type="match status" value="1"/>
</dbReference>
<evidence type="ECO:0000313" key="6">
    <source>
        <dbReference type="EMBL" id="SJK84498.1"/>
    </source>
</evidence>
<dbReference type="InterPro" id="IPR036390">
    <property type="entry name" value="WH_DNA-bd_sf"/>
</dbReference>
<dbReference type="Proteomes" id="UP000187822">
    <property type="component" value="Chromosome I"/>
</dbReference>
<dbReference type="PROSITE" id="PS50956">
    <property type="entry name" value="HTH_ASNC_2"/>
    <property type="match status" value="1"/>
</dbReference>
<dbReference type="Proteomes" id="UP000195607">
    <property type="component" value="Chromosome I"/>
</dbReference>
<dbReference type="Gene3D" id="3.30.70.920">
    <property type="match status" value="1"/>
</dbReference>
<evidence type="ECO:0000259" key="4">
    <source>
        <dbReference type="PROSITE" id="PS50956"/>
    </source>
</evidence>
<evidence type="ECO:0000256" key="3">
    <source>
        <dbReference type="ARBA" id="ARBA00023163"/>
    </source>
</evidence>
<sequence length="140" mass="16257">MEHSTDKKNKNIDLLDEKILELLRINSRFTNKAIATVINVSEGTVRRRIKSLQERNVISRFTIETTEMKEAIILSRYDPSSKTGILQELKKISARVYEVAGKSDMAIMVSYRNLVELNEFIDRIREIKGIKNTETMIRLK</sequence>
<keyword evidence="2" id="KW-0238">DNA-binding</keyword>
<evidence type="ECO:0000313" key="8">
    <source>
        <dbReference type="Proteomes" id="UP000195607"/>
    </source>
</evidence>
<dbReference type="SMART" id="SM00344">
    <property type="entry name" value="HTH_ASNC"/>
    <property type="match status" value="1"/>
</dbReference>
<keyword evidence="7" id="KW-1185">Reference proteome</keyword>
<dbReference type="KEGG" id="cdiv:CPM_0628"/>
<evidence type="ECO:0000313" key="7">
    <source>
        <dbReference type="Proteomes" id="UP000187822"/>
    </source>
</evidence>
<dbReference type="RefSeq" id="WP_021789823.1">
    <property type="nucleotide sequence ID" value="NZ_LT671858.1"/>
</dbReference>
<reference evidence="5 8" key="1">
    <citation type="submission" date="2016-04" db="EMBL/GenBank/DDBJ databases">
        <authorList>
            <person name="Evans L.H."/>
            <person name="Alamgir A."/>
            <person name="Owens N."/>
            <person name="Weber N.D."/>
            <person name="Virtaneva K."/>
            <person name="Barbian K."/>
            <person name="Babar A."/>
            <person name="Rosenke K."/>
        </authorList>
    </citation>
    <scope>NUCLEOTIDE SEQUENCE [LARGE SCALE GENOMIC DNA]</scope>
    <source>
        <strain evidence="5">S5</strain>
        <strain evidence="8">S5(T) (JCM 30642 \VKM B-2941)</strain>
    </source>
</reference>
<dbReference type="PANTHER" id="PTHR30154:SF50">
    <property type="entry name" value="TRANSCRIPTIONAL REGULATOR, ASNC FAMILY"/>
    <property type="match status" value="1"/>
</dbReference>
<dbReference type="InterPro" id="IPR036388">
    <property type="entry name" value="WH-like_DNA-bd_sf"/>
</dbReference>
<dbReference type="Pfam" id="PF13404">
    <property type="entry name" value="HTH_AsnC-type"/>
    <property type="match status" value="1"/>
</dbReference>
<reference evidence="7" key="3">
    <citation type="submission" date="2016-06" db="EMBL/GenBank/DDBJ databases">
        <authorList>
            <person name="Toshchakov V.S."/>
        </authorList>
    </citation>
    <scope>NUCLEOTIDE SEQUENCE [LARGE SCALE GENOMIC DNA]</scope>
    <source>
        <strain>PM4 (JCM 30641</strain>
        <strain evidence="7">\VKM B-2940)</strain>
    </source>
</reference>
<dbReference type="InterPro" id="IPR011008">
    <property type="entry name" value="Dimeric_a/b-barrel"/>
</dbReference>
<dbReference type="AlphaFoldDB" id="A0A1N5TQF9"/>
<dbReference type="GO" id="GO:0043200">
    <property type="term" value="P:response to amino acid"/>
    <property type="evidence" value="ECO:0007669"/>
    <property type="project" value="TreeGrafter"/>
</dbReference>
<protein>
    <submittedName>
        <fullName evidence="5">AsnC family transcriptional regulator</fullName>
    </submittedName>
</protein>
<dbReference type="EMBL" id="LT719092">
    <property type="protein sequence ID" value="SJK84498.1"/>
    <property type="molecule type" value="Genomic_DNA"/>
</dbReference>
<keyword evidence="3" id="KW-0804">Transcription</keyword>
<organism evidence="5 8">
    <name type="scientific">Cuniculiplasma divulgatum</name>
    <dbReference type="NCBI Taxonomy" id="1673428"/>
    <lineage>
        <taxon>Archaea</taxon>
        <taxon>Methanobacteriati</taxon>
        <taxon>Thermoplasmatota</taxon>
        <taxon>Thermoplasmata</taxon>
        <taxon>Thermoplasmatales</taxon>
        <taxon>Cuniculiplasmataceae</taxon>
        <taxon>Cuniculiplasma</taxon>
    </lineage>
</organism>
<feature type="domain" description="HTH asnC-type" evidence="4">
    <location>
        <begin position="12"/>
        <end position="73"/>
    </location>
</feature>
<dbReference type="GO" id="GO:0005829">
    <property type="term" value="C:cytosol"/>
    <property type="evidence" value="ECO:0007669"/>
    <property type="project" value="TreeGrafter"/>
</dbReference>